<evidence type="ECO:0000256" key="1">
    <source>
        <dbReference type="SAM" id="MobiDB-lite"/>
    </source>
</evidence>
<dbReference type="EMBL" id="JAZHOG010000015">
    <property type="protein sequence ID" value="MEJ8569565.1"/>
    <property type="molecule type" value="Genomic_DNA"/>
</dbReference>
<dbReference type="Pfam" id="PF13511">
    <property type="entry name" value="DUF4124"/>
    <property type="match status" value="1"/>
</dbReference>
<reference evidence="4 5" key="1">
    <citation type="submission" date="2024-02" db="EMBL/GenBank/DDBJ databases">
        <title>A novel Wenzhouxiangellaceae bacterium, isolated from coastal sediments.</title>
        <authorList>
            <person name="Du Z.-J."/>
            <person name="Ye Y.-Q."/>
            <person name="Zhang X.-Y."/>
        </authorList>
    </citation>
    <scope>NUCLEOTIDE SEQUENCE [LARGE SCALE GENOMIC DNA]</scope>
    <source>
        <strain evidence="4 5">CH-27</strain>
    </source>
</reference>
<feature type="region of interest" description="Disordered" evidence="1">
    <location>
        <begin position="63"/>
        <end position="85"/>
    </location>
</feature>
<feature type="domain" description="DUF4124" evidence="3">
    <location>
        <begin position="15"/>
        <end position="56"/>
    </location>
</feature>
<accession>A0AAW9RL14</accession>
<dbReference type="RefSeq" id="WP_354696887.1">
    <property type="nucleotide sequence ID" value="NZ_JAZHOG010000015.1"/>
</dbReference>
<evidence type="ECO:0000256" key="2">
    <source>
        <dbReference type="SAM" id="SignalP"/>
    </source>
</evidence>
<dbReference type="Proteomes" id="UP001359886">
    <property type="component" value="Unassembled WGS sequence"/>
</dbReference>
<keyword evidence="2" id="KW-0732">Signal</keyword>
<dbReference type="InterPro" id="IPR025392">
    <property type="entry name" value="DUF4124"/>
</dbReference>
<evidence type="ECO:0000259" key="3">
    <source>
        <dbReference type="Pfam" id="PF13511"/>
    </source>
</evidence>
<dbReference type="AlphaFoldDB" id="A0AAW9RL14"/>
<gene>
    <name evidence="4" type="ORF">V3330_18200</name>
</gene>
<feature type="signal peptide" evidence="2">
    <location>
        <begin position="1"/>
        <end position="26"/>
    </location>
</feature>
<comment type="caution">
    <text evidence="4">The sequence shown here is derived from an EMBL/GenBank/DDBJ whole genome shotgun (WGS) entry which is preliminary data.</text>
</comment>
<feature type="chain" id="PRO_5043533056" evidence="2">
    <location>
        <begin position="27"/>
        <end position="197"/>
    </location>
</feature>
<organism evidence="4 5">
    <name type="scientific">Elongatibacter sediminis</name>
    <dbReference type="NCBI Taxonomy" id="3119006"/>
    <lineage>
        <taxon>Bacteria</taxon>
        <taxon>Pseudomonadati</taxon>
        <taxon>Pseudomonadota</taxon>
        <taxon>Gammaproteobacteria</taxon>
        <taxon>Chromatiales</taxon>
        <taxon>Wenzhouxiangellaceae</taxon>
        <taxon>Elongatibacter</taxon>
    </lineage>
</organism>
<evidence type="ECO:0000313" key="5">
    <source>
        <dbReference type="Proteomes" id="UP001359886"/>
    </source>
</evidence>
<protein>
    <submittedName>
        <fullName evidence="4">DUF4124 domain-containing protein</fullName>
    </submittedName>
</protein>
<name>A0AAW9RL14_9GAMM</name>
<evidence type="ECO:0000313" key="4">
    <source>
        <dbReference type="EMBL" id="MEJ8569565.1"/>
    </source>
</evidence>
<proteinExistence type="predicted"/>
<sequence>MFTNARSLTAVLAAALVVLLAGAAHAQVYKIVDADGNVTYTDKPPVNGSEPMDLPELSVVETEPAEPLPGATEETAGAGDSELTPRELRRMYRDFAITRPAPEETFWGTANQVVIGWSTANPLMADMQVRLYLDDEPQPETRQTMVAMTLDRGAHTVRADLLDPRGRRITSSSPVTFYVRQGSRQINPGGSAAGGAW</sequence>
<keyword evidence="5" id="KW-1185">Reference proteome</keyword>